<keyword evidence="3" id="KW-0677">Repeat</keyword>
<dbReference type="PROSITE" id="PS00344">
    <property type="entry name" value="GATA_ZN_FINGER_1"/>
    <property type="match status" value="2"/>
</dbReference>
<dbReference type="InterPro" id="IPR039355">
    <property type="entry name" value="Transcription_factor_GATA"/>
</dbReference>
<dbReference type="AlphaFoldDB" id="A0A913ZRG8"/>
<evidence type="ECO:0000256" key="3">
    <source>
        <dbReference type="ARBA" id="ARBA00022737"/>
    </source>
</evidence>
<feature type="compositionally biased region" description="Low complexity" evidence="11">
    <location>
        <begin position="20"/>
        <end position="35"/>
    </location>
</feature>
<keyword evidence="6" id="KW-0805">Transcription regulation</keyword>
<feature type="compositionally biased region" description="Low complexity" evidence="11">
    <location>
        <begin position="149"/>
        <end position="165"/>
    </location>
</feature>
<dbReference type="GO" id="GO:0005634">
    <property type="term" value="C:nucleus"/>
    <property type="evidence" value="ECO:0007669"/>
    <property type="project" value="UniProtKB-SubCell"/>
</dbReference>
<dbReference type="CDD" id="cd00202">
    <property type="entry name" value="ZnF_GATA"/>
    <property type="match status" value="2"/>
</dbReference>
<evidence type="ECO:0000256" key="7">
    <source>
        <dbReference type="ARBA" id="ARBA00023125"/>
    </source>
</evidence>
<evidence type="ECO:0000313" key="14">
    <source>
        <dbReference type="Proteomes" id="UP000887568"/>
    </source>
</evidence>
<evidence type="ECO:0000256" key="5">
    <source>
        <dbReference type="ARBA" id="ARBA00022833"/>
    </source>
</evidence>
<dbReference type="FunFam" id="3.30.50.10:FF:000036">
    <property type="entry name" value="Endothelial transcription factor GATA-2"/>
    <property type="match status" value="1"/>
</dbReference>
<keyword evidence="5 10" id="KW-0862">Zinc</keyword>
<evidence type="ECO:0000256" key="8">
    <source>
        <dbReference type="ARBA" id="ARBA00023163"/>
    </source>
</evidence>
<dbReference type="PRINTS" id="PR00619">
    <property type="entry name" value="GATAZNFINGER"/>
</dbReference>
<protein>
    <recommendedName>
        <fullName evidence="12">GATA-type domain-containing protein</fullName>
    </recommendedName>
</protein>
<dbReference type="InterPro" id="IPR016374">
    <property type="entry name" value="TF_GATA-2/3"/>
</dbReference>
<proteinExistence type="predicted"/>
<reference evidence="13" key="1">
    <citation type="submission" date="2022-11" db="UniProtKB">
        <authorList>
            <consortium name="EnsemblMetazoa"/>
        </authorList>
    </citation>
    <scope>IDENTIFICATION</scope>
</reference>
<evidence type="ECO:0000256" key="10">
    <source>
        <dbReference type="PIRSR" id="PIRSR003027-1"/>
    </source>
</evidence>
<dbReference type="SMART" id="SM00401">
    <property type="entry name" value="ZnF_GATA"/>
    <property type="match status" value="2"/>
</dbReference>
<dbReference type="InterPro" id="IPR013088">
    <property type="entry name" value="Znf_NHR/GATA"/>
</dbReference>
<evidence type="ECO:0000256" key="4">
    <source>
        <dbReference type="ARBA" id="ARBA00022771"/>
    </source>
</evidence>
<dbReference type="GO" id="GO:0008270">
    <property type="term" value="F:zinc ion binding"/>
    <property type="evidence" value="ECO:0007669"/>
    <property type="project" value="UniProtKB-KW"/>
</dbReference>
<evidence type="ECO:0000256" key="1">
    <source>
        <dbReference type="ARBA" id="ARBA00004123"/>
    </source>
</evidence>
<keyword evidence="4 10" id="KW-0863">Zinc-finger</keyword>
<feature type="domain" description="GATA-type" evidence="12">
    <location>
        <begin position="306"/>
        <end position="360"/>
    </location>
</feature>
<evidence type="ECO:0000256" key="2">
    <source>
        <dbReference type="ARBA" id="ARBA00022723"/>
    </source>
</evidence>
<evidence type="ECO:0000259" key="12">
    <source>
        <dbReference type="PROSITE" id="PS50114"/>
    </source>
</evidence>
<sequence>MELTEHTRWMVVNNQHGDTHSGAHPHGPHPTGMTPSATSERMPHAPHHSLNFMEPPQLVPPDDVDVFFHALDGGSNAVNPPSYYANSAASRAAAMHSYRPSHARVTGSQVCRPHFHTPTIQWFESSKTLRPVHQSSNHSAWCTSPFGGASAAVSSHGGPPALGSSAPGGSGGGGGSGINSQSSPHLFNFPPTPPKDSTPDHLTTAGLGIHPSSSGEYSHMEDKAMHRDHHLTSPISTASSSGAMSMAASSTATDTPYSTQHHMPAYTTYVPAPDLTNSLGFHTGAVMGNRSFSGSAPRPRTKSRSSSEGRECVNCGATSTPLWRRDGNGHYLCNACGLYHKMNGQNRPLIKPKRRLSAARRAGTSCANCQATTTTLWRRNPNGDPVCNACGLYYKLHGVNRPLTMKKDGIQTRNRKLSTKSKKNKGKLIMESMKPMDDGYPKFPMFAEQHQNLAHSHAHYHGGMSDYTMAGPTTTSLHHPHHHSHVAPHSMAYSPSSLCNSLYQTGPTHVPVPCSLPMSSSTGSMVGAMA</sequence>
<dbReference type="Proteomes" id="UP000887568">
    <property type="component" value="Unplaced"/>
</dbReference>
<dbReference type="Gene3D" id="3.30.50.10">
    <property type="entry name" value="Erythroid Transcription Factor GATA-1, subunit A"/>
    <property type="match status" value="2"/>
</dbReference>
<dbReference type="PIRSF" id="PIRSF003027">
    <property type="entry name" value="TF_GATA-1/2/3"/>
    <property type="match status" value="1"/>
</dbReference>
<dbReference type="GO" id="GO:0000981">
    <property type="term" value="F:DNA-binding transcription factor activity, RNA polymerase II-specific"/>
    <property type="evidence" value="ECO:0007669"/>
    <property type="project" value="InterPro"/>
</dbReference>
<feature type="region of interest" description="Disordered" evidence="11">
    <location>
        <begin position="149"/>
        <end position="219"/>
    </location>
</feature>
<feature type="zinc finger region" description="GATA-type 2" evidence="10">
    <location>
        <begin position="366"/>
        <end position="390"/>
    </location>
</feature>
<organism evidence="13 14">
    <name type="scientific">Patiria miniata</name>
    <name type="common">Bat star</name>
    <name type="synonym">Asterina miniata</name>
    <dbReference type="NCBI Taxonomy" id="46514"/>
    <lineage>
        <taxon>Eukaryota</taxon>
        <taxon>Metazoa</taxon>
        <taxon>Echinodermata</taxon>
        <taxon>Eleutherozoa</taxon>
        <taxon>Asterozoa</taxon>
        <taxon>Asteroidea</taxon>
        <taxon>Valvatacea</taxon>
        <taxon>Valvatida</taxon>
        <taxon>Asterinidae</taxon>
        <taxon>Patiria</taxon>
    </lineage>
</organism>
<dbReference type="PROSITE" id="PS50114">
    <property type="entry name" value="GATA_ZN_FINGER_2"/>
    <property type="match status" value="2"/>
</dbReference>
<evidence type="ECO:0000256" key="11">
    <source>
        <dbReference type="SAM" id="MobiDB-lite"/>
    </source>
</evidence>
<evidence type="ECO:0000256" key="9">
    <source>
        <dbReference type="ARBA" id="ARBA00023242"/>
    </source>
</evidence>
<dbReference type="GO" id="GO:0000978">
    <property type="term" value="F:RNA polymerase II cis-regulatory region sequence-specific DNA binding"/>
    <property type="evidence" value="ECO:0007669"/>
    <property type="project" value="TreeGrafter"/>
</dbReference>
<feature type="region of interest" description="Disordered" evidence="11">
    <location>
        <begin position="15"/>
        <end position="45"/>
    </location>
</feature>
<dbReference type="GO" id="GO:0000122">
    <property type="term" value="P:negative regulation of transcription by RNA polymerase II"/>
    <property type="evidence" value="ECO:0007669"/>
    <property type="project" value="TreeGrafter"/>
</dbReference>
<dbReference type="EnsemblMetazoa" id="XM_038198324.1">
    <property type="protein sequence ID" value="XP_038054252.1"/>
    <property type="gene ID" value="LOC119726590"/>
</dbReference>
<dbReference type="GeneID" id="119726590"/>
<evidence type="ECO:0000256" key="6">
    <source>
        <dbReference type="ARBA" id="ARBA00023015"/>
    </source>
</evidence>
<feature type="compositionally biased region" description="Gly residues" evidence="11">
    <location>
        <begin position="166"/>
        <end position="177"/>
    </location>
</feature>
<keyword evidence="14" id="KW-1185">Reference proteome</keyword>
<dbReference type="OrthoDB" id="515401at2759"/>
<dbReference type="RefSeq" id="XP_038054252.1">
    <property type="nucleotide sequence ID" value="XM_038198324.1"/>
</dbReference>
<comment type="subcellular location">
    <subcellularLocation>
        <location evidence="1">Nucleus</location>
    </subcellularLocation>
</comment>
<name>A0A913ZRG8_PATMI</name>
<keyword evidence="7" id="KW-0238">DNA-binding</keyword>
<dbReference type="GO" id="GO:0045165">
    <property type="term" value="P:cell fate commitment"/>
    <property type="evidence" value="ECO:0007669"/>
    <property type="project" value="TreeGrafter"/>
</dbReference>
<feature type="domain" description="GATA-type" evidence="12">
    <location>
        <begin position="360"/>
        <end position="413"/>
    </location>
</feature>
<evidence type="ECO:0000313" key="13">
    <source>
        <dbReference type="EnsemblMetazoa" id="XP_038054252.1"/>
    </source>
</evidence>
<dbReference type="GO" id="GO:0045944">
    <property type="term" value="P:positive regulation of transcription by RNA polymerase II"/>
    <property type="evidence" value="ECO:0007669"/>
    <property type="project" value="TreeGrafter"/>
</dbReference>
<keyword evidence="8" id="KW-0804">Transcription</keyword>
<dbReference type="PANTHER" id="PTHR10071">
    <property type="entry name" value="TRANSCRIPTION FACTOR GATA FAMILY MEMBER"/>
    <property type="match status" value="1"/>
</dbReference>
<dbReference type="InterPro" id="IPR000679">
    <property type="entry name" value="Znf_GATA"/>
</dbReference>
<dbReference type="FunFam" id="3.30.50.10:FF:000032">
    <property type="entry name" value="Transcription factor GATA-3"/>
    <property type="match status" value="1"/>
</dbReference>
<dbReference type="Pfam" id="PF00320">
    <property type="entry name" value="GATA"/>
    <property type="match status" value="2"/>
</dbReference>
<keyword evidence="9" id="KW-0539">Nucleus</keyword>
<feature type="region of interest" description="Disordered" evidence="11">
    <location>
        <begin position="288"/>
        <end position="311"/>
    </location>
</feature>
<keyword evidence="2 10" id="KW-0479">Metal-binding</keyword>
<dbReference type="SUPFAM" id="SSF57716">
    <property type="entry name" value="Glucocorticoid receptor-like (DNA-binding domain)"/>
    <property type="match status" value="2"/>
</dbReference>
<dbReference type="PANTHER" id="PTHR10071:SF281">
    <property type="entry name" value="BOX A-BINDING FACTOR-RELATED"/>
    <property type="match status" value="1"/>
</dbReference>
<accession>A0A913ZRG8</accession>
<dbReference type="OMA" id="FTHKSKS"/>
<feature type="zinc finger region" description="GATA-type 1" evidence="10">
    <location>
        <begin position="312"/>
        <end position="336"/>
    </location>
</feature>